<gene>
    <name evidence="1" type="ORF">WUBG_11664</name>
</gene>
<dbReference type="AlphaFoldDB" id="J9E562"/>
<comment type="caution">
    <text evidence="1">The sequence shown here is derived from an EMBL/GenBank/DDBJ whole genome shotgun (WGS) entry which is preliminary data.</text>
</comment>
<name>J9E562_WUCBA</name>
<evidence type="ECO:0000313" key="1">
    <source>
        <dbReference type="EMBL" id="EJW77426.1"/>
    </source>
</evidence>
<dbReference type="EMBL" id="ADBV01007784">
    <property type="protein sequence ID" value="EJW77426.1"/>
    <property type="molecule type" value="Genomic_DNA"/>
</dbReference>
<organism evidence="1 2">
    <name type="scientific">Wuchereria bancrofti</name>
    <dbReference type="NCBI Taxonomy" id="6293"/>
    <lineage>
        <taxon>Eukaryota</taxon>
        <taxon>Metazoa</taxon>
        <taxon>Ecdysozoa</taxon>
        <taxon>Nematoda</taxon>
        <taxon>Chromadorea</taxon>
        <taxon>Rhabditida</taxon>
        <taxon>Spirurina</taxon>
        <taxon>Spiruromorpha</taxon>
        <taxon>Filarioidea</taxon>
        <taxon>Onchocercidae</taxon>
        <taxon>Wuchereria</taxon>
    </lineage>
</organism>
<sequence>MDHFAEDDGPQLNLPIRFRTRSIDGRLITLSAQGLEGTIFIVCSNNIS</sequence>
<reference evidence="2" key="1">
    <citation type="submission" date="2012-08" db="EMBL/GenBank/DDBJ databases">
        <title>The Genome Sequence of Wuchereria bancrofti.</title>
        <authorList>
            <person name="Nutman T.B."/>
            <person name="Fink D.L."/>
            <person name="Russ C."/>
            <person name="Young S."/>
            <person name="Zeng Q."/>
            <person name="Koehrsen M."/>
            <person name="Alvarado L."/>
            <person name="Berlin A."/>
            <person name="Chapman S.B."/>
            <person name="Chen Z."/>
            <person name="Freedman E."/>
            <person name="Gellesch M."/>
            <person name="Goldberg J."/>
            <person name="Griggs A."/>
            <person name="Gujja S."/>
            <person name="Heilman E.R."/>
            <person name="Heiman D."/>
            <person name="Hepburn T."/>
            <person name="Howarth C."/>
            <person name="Jen D."/>
            <person name="Larson L."/>
            <person name="Lewis B."/>
            <person name="Mehta T."/>
            <person name="Park D."/>
            <person name="Pearson M."/>
            <person name="Roberts A."/>
            <person name="Saif S."/>
            <person name="Shea T."/>
            <person name="Shenoy N."/>
            <person name="Sisk P."/>
            <person name="Stolte C."/>
            <person name="Sykes S."/>
            <person name="Walk T."/>
            <person name="White J."/>
            <person name="Yandava C."/>
            <person name="Haas B."/>
            <person name="Henn M.R."/>
            <person name="Nusbaum C."/>
            <person name="Birren B."/>
        </authorList>
    </citation>
    <scope>NUCLEOTIDE SEQUENCE [LARGE SCALE GENOMIC DNA]</scope>
    <source>
        <strain evidence="2">NA</strain>
    </source>
</reference>
<protein>
    <submittedName>
        <fullName evidence="1">Uncharacterized protein</fullName>
    </submittedName>
</protein>
<accession>J9E562</accession>
<proteinExistence type="predicted"/>
<evidence type="ECO:0000313" key="2">
    <source>
        <dbReference type="Proteomes" id="UP000004810"/>
    </source>
</evidence>
<dbReference type="Proteomes" id="UP000004810">
    <property type="component" value="Unassembled WGS sequence"/>
</dbReference>